<dbReference type="PANTHER" id="PTHR34849:SF3">
    <property type="entry name" value="SSR2962 PROTEIN"/>
    <property type="match status" value="1"/>
</dbReference>
<comment type="caution">
    <text evidence="1">The sequence shown here is derived from an EMBL/GenBank/DDBJ whole genome shotgun (WGS) entry which is preliminary data.</text>
</comment>
<dbReference type="InterPro" id="IPR009057">
    <property type="entry name" value="Homeodomain-like_sf"/>
</dbReference>
<organism evidence="1 2">
    <name type="scientific">Candidatus Curtissbacteria bacterium RIFCSPLOWO2_01_FULL_38_11b</name>
    <dbReference type="NCBI Taxonomy" id="1797725"/>
    <lineage>
        <taxon>Bacteria</taxon>
        <taxon>Candidatus Curtissiibacteriota</taxon>
    </lineage>
</organism>
<proteinExistence type="predicted"/>
<protein>
    <recommendedName>
        <fullName evidence="3">Antitoxin</fullName>
    </recommendedName>
</protein>
<dbReference type="InterPro" id="IPR007367">
    <property type="entry name" value="DUF433"/>
</dbReference>
<dbReference type="EMBL" id="MFBO01000014">
    <property type="protein sequence ID" value="OGD98219.1"/>
    <property type="molecule type" value="Genomic_DNA"/>
</dbReference>
<dbReference type="SUPFAM" id="SSF46689">
    <property type="entry name" value="Homeodomain-like"/>
    <property type="match status" value="1"/>
</dbReference>
<dbReference type="Pfam" id="PF04255">
    <property type="entry name" value="DUF433"/>
    <property type="match status" value="1"/>
</dbReference>
<dbReference type="Gene3D" id="1.10.10.10">
    <property type="entry name" value="Winged helix-like DNA-binding domain superfamily/Winged helix DNA-binding domain"/>
    <property type="match status" value="1"/>
</dbReference>
<dbReference type="PANTHER" id="PTHR34849">
    <property type="entry name" value="SSL5025 PROTEIN"/>
    <property type="match status" value="1"/>
</dbReference>
<dbReference type="AlphaFoldDB" id="A0A1F5H2C2"/>
<evidence type="ECO:0000313" key="1">
    <source>
        <dbReference type="EMBL" id="OGD98219.1"/>
    </source>
</evidence>
<name>A0A1F5H2C2_9BACT</name>
<dbReference type="InterPro" id="IPR036388">
    <property type="entry name" value="WH-like_DNA-bd_sf"/>
</dbReference>
<accession>A0A1F5H2C2</accession>
<dbReference type="Proteomes" id="UP000176740">
    <property type="component" value="Unassembled WGS sequence"/>
</dbReference>
<evidence type="ECO:0008006" key="3">
    <source>
        <dbReference type="Google" id="ProtNLM"/>
    </source>
</evidence>
<dbReference type="STRING" id="1797725.A3A49_00075"/>
<sequence length="85" mass="9652">MGTMEDRIIVNPKIMLGKPVIKGTRITVEVILEKLAAGFTKEEILLDYPRLTEKDVHAVLEYASKLVRKLEPPKYAQTPFAKISR</sequence>
<gene>
    <name evidence="1" type="ORF">A3A49_00075</name>
</gene>
<reference evidence="1 2" key="1">
    <citation type="journal article" date="2016" name="Nat. Commun.">
        <title>Thousands of microbial genomes shed light on interconnected biogeochemical processes in an aquifer system.</title>
        <authorList>
            <person name="Anantharaman K."/>
            <person name="Brown C.T."/>
            <person name="Hug L.A."/>
            <person name="Sharon I."/>
            <person name="Castelle C.J."/>
            <person name="Probst A.J."/>
            <person name="Thomas B.C."/>
            <person name="Singh A."/>
            <person name="Wilkins M.J."/>
            <person name="Karaoz U."/>
            <person name="Brodie E.L."/>
            <person name="Williams K.H."/>
            <person name="Hubbard S.S."/>
            <person name="Banfield J.F."/>
        </authorList>
    </citation>
    <scope>NUCLEOTIDE SEQUENCE [LARGE SCALE GENOMIC DNA]</scope>
</reference>
<evidence type="ECO:0000313" key="2">
    <source>
        <dbReference type="Proteomes" id="UP000176740"/>
    </source>
</evidence>